<dbReference type="Pfam" id="PF00109">
    <property type="entry name" value="ketoacyl-synt"/>
    <property type="match status" value="1"/>
</dbReference>
<dbReference type="PROSITE" id="PS00606">
    <property type="entry name" value="KS3_1"/>
    <property type="match status" value="1"/>
</dbReference>
<feature type="active site" description="Proton donor; for dehydratase activity" evidence="8">
    <location>
        <position position="1826"/>
    </location>
</feature>
<evidence type="ECO:0000256" key="8">
    <source>
        <dbReference type="PROSITE-ProRule" id="PRU01363"/>
    </source>
</evidence>
<dbReference type="Pfam" id="PF00550">
    <property type="entry name" value="PP-binding"/>
    <property type="match status" value="2"/>
</dbReference>
<dbReference type="GO" id="GO:0033068">
    <property type="term" value="P:macrolide biosynthetic process"/>
    <property type="evidence" value="ECO:0007669"/>
    <property type="project" value="UniProtKB-ARBA"/>
</dbReference>
<dbReference type="SMART" id="SM00825">
    <property type="entry name" value="PKS_KS"/>
    <property type="match status" value="1"/>
</dbReference>
<dbReference type="Pfam" id="PF02801">
    <property type="entry name" value="Ketoacyl-synt_C"/>
    <property type="match status" value="1"/>
</dbReference>
<accession>D7CDZ7</accession>
<dbReference type="Gene3D" id="3.40.47.10">
    <property type="match status" value="1"/>
</dbReference>
<dbReference type="Pfam" id="PF16197">
    <property type="entry name" value="KAsynt_C_assoc"/>
    <property type="match status" value="1"/>
</dbReference>
<feature type="region of interest" description="Disordered" evidence="9">
    <location>
        <begin position="593"/>
        <end position="613"/>
    </location>
</feature>
<dbReference type="InterPro" id="IPR049900">
    <property type="entry name" value="PKS_mFAS_DH"/>
</dbReference>
<dbReference type="SMART" id="SM00826">
    <property type="entry name" value="PKS_DH"/>
    <property type="match status" value="1"/>
</dbReference>
<dbReference type="Gene3D" id="1.10.1200.10">
    <property type="entry name" value="ACP-like"/>
    <property type="match status" value="2"/>
</dbReference>
<dbReference type="EMBL" id="CP002047">
    <property type="protein sequence ID" value="ADI04662.1"/>
    <property type="molecule type" value="Genomic_DNA"/>
</dbReference>
<feature type="region of interest" description="N-terminal hotdog fold" evidence="8">
    <location>
        <begin position="1628"/>
        <end position="1753"/>
    </location>
</feature>
<keyword evidence="3" id="KW-0597">Phosphoprotein</keyword>
<dbReference type="PROSITE" id="PS50075">
    <property type="entry name" value="CARRIER"/>
    <property type="match status" value="2"/>
</dbReference>
<dbReference type="FunFam" id="1.10.1200.10:FF:000007">
    <property type="entry name" value="Probable polyketide synthase pks17"/>
    <property type="match status" value="2"/>
</dbReference>
<dbReference type="HOGENOM" id="CLU_000022_31_0_11"/>
<dbReference type="SUPFAM" id="SSF52151">
    <property type="entry name" value="FabD/lysophospholipase-like"/>
    <property type="match status" value="1"/>
</dbReference>
<dbReference type="InterPro" id="IPR050091">
    <property type="entry name" value="PKS_NRPS_Biosynth_Enz"/>
</dbReference>
<dbReference type="Pfam" id="PF22953">
    <property type="entry name" value="SpnB_Rossmann"/>
    <property type="match status" value="1"/>
</dbReference>
<dbReference type="eggNOG" id="COG3321">
    <property type="taxonomic scope" value="Bacteria"/>
</dbReference>
<dbReference type="SUPFAM" id="SSF53901">
    <property type="entry name" value="Thiolase-like"/>
    <property type="match status" value="1"/>
</dbReference>
<reference evidence="13 14" key="1">
    <citation type="journal article" date="2010" name="J. Bacteriol.">
        <title>Genome sequence of the milbemycin-producing bacterium Streptomyces bingchenggensis.</title>
        <authorList>
            <person name="Wang X.J."/>
            <person name="Yan Y.J."/>
            <person name="Zhang B."/>
            <person name="An J."/>
            <person name="Wang J.J."/>
            <person name="Tian J."/>
            <person name="Jiang L."/>
            <person name="Chen Y.H."/>
            <person name="Huang S.X."/>
            <person name="Yin M."/>
            <person name="Zhang J."/>
            <person name="Gao A.L."/>
            <person name="Liu C.X."/>
            <person name="Zhu Z.X."/>
            <person name="Xiang W.S."/>
        </authorList>
    </citation>
    <scope>NUCLEOTIDE SEQUENCE [LARGE SCALE GENOMIC DNA]</scope>
    <source>
        <strain evidence="13 14">BCW-1</strain>
    </source>
</reference>
<dbReference type="InterPro" id="IPR013968">
    <property type="entry name" value="PKS_KR"/>
</dbReference>
<dbReference type="Proteomes" id="UP000000377">
    <property type="component" value="Chromosome"/>
</dbReference>
<dbReference type="Pfam" id="PF21089">
    <property type="entry name" value="PKS_DH_N"/>
    <property type="match status" value="1"/>
</dbReference>
<dbReference type="SMART" id="SM00827">
    <property type="entry name" value="PKS_AT"/>
    <property type="match status" value="1"/>
</dbReference>
<feature type="domain" description="PKS/mFAS DH" evidence="12">
    <location>
        <begin position="1628"/>
        <end position="1904"/>
    </location>
</feature>
<evidence type="ECO:0000259" key="12">
    <source>
        <dbReference type="PROSITE" id="PS52019"/>
    </source>
</evidence>
<evidence type="ECO:0000259" key="10">
    <source>
        <dbReference type="PROSITE" id="PS50075"/>
    </source>
</evidence>
<evidence type="ECO:0000313" key="14">
    <source>
        <dbReference type="Proteomes" id="UP000000377"/>
    </source>
</evidence>
<dbReference type="InterPro" id="IPR042104">
    <property type="entry name" value="PKS_dehydratase_sf"/>
</dbReference>
<dbReference type="InterPro" id="IPR055123">
    <property type="entry name" value="SpnB-like_Rossmann"/>
</dbReference>
<evidence type="ECO:0000256" key="1">
    <source>
        <dbReference type="ARBA" id="ARBA00004792"/>
    </source>
</evidence>
<feature type="domain" description="Carrier" evidence="10">
    <location>
        <begin position="625"/>
        <end position="700"/>
    </location>
</feature>
<feature type="domain" description="Carrier" evidence="10">
    <location>
        <begin position="2405"/>
        <end position="2480"/>
    </location>
</feature>
<feature type="compositionally biased region" description="Basic and acidic residues" evidence="9">
    <location>
        <begin position="593"/>
        <end position="604"/>
    </location>
</feature>
<dbReference type="Gene3D" id="3.40.50.720">
    <property type="entry name" value="NAD(P)-binding Rossmann-like Domain"/>
    <property type="match status" value="2"/>
</dbReference>
<dbReference type="SMART" id="SM01294">
    <property type="entry name" value="PKS_PP_betabranch"/>
    <property type="match status" value="1"/>
</dbReference>
<dbReference type="Gene3D" id="6.10.140.1830">
    <property type="match status" value="1"/>
</dbReference>
<dbReference type="GO" id="GO:0031177">
    <property type="term" value="F:phosphopantetheine binding"/>
    <property type="evidence" value="ECO:0007669"/>
    <property type="project" value="InterPro"/>
</dbReference>
<dbReference type="InterPro" id="IPR016039">
    <property type="entry name" value="Thiolase-like"/>
</dbReference>
<dbReference type="InterPro" id="IPR009081">
    <property type="entry name" value="PP-bd_ACP"/>
</dbReference>
<dbReference type="SMART" id="SM00823">
    <property type="entry name" value="PKS_PP"/>
    <property type="match status" value="2"/>
</dbReference>
<keyword evidence="2" id="KW-0596">Phosphopantetheine</keyword>
<keyword evidence="14" id="KW-1185">Reference proteome</keyword>
<proteinExistence type="predicted"/>
<name>D7CDZ7_STRBB</name>
<evidence type="ECO:0000259" key="11">
    <source>
        <dbReference type="PROSITE" id="PS52004"/>
    </source>
</evidence>
<dbReference type="InterPro" id="IPR018201">
    <property type="entry name" value="Ketoacyl_synth_AS"/>
</dbReference>
<dbReference type="PROSITE" id="PS52004">
    <property type="entry name" value="KS3_2"/>
    <property type="match status" value="1"/>
</dbReference>
<evidence type="ECO:0000256" key="9">
    <source>
        <dbReference type="SAM" id="MobiDB-lite"/>
    </source>
</evidence>
<dbReference type="InterPro" id="IPR020807">
    <property type="entry name" value="PKS_DH"/>
</dbReference>
<dbReference type="InterPro" id="IPR049552">
    <property type="entry name" value="PKS_DH_N"/>
</dbReference>
<dbReference type="eggNOG" id="COG1028">
    <property type="taxonomic scope" value="Bacteria"/>
</dbReference>
<organism evidence="13 14">
    <name type="scientific">Streptomyces bingchenggensis (strain BCW-1)</name>
    <dbReference type="NCBI Taxonomy" id="749414"/>
    <lineage>
        <taxon>Bacteria</taxon>
        <taxon>Bacillati</taxon>
        <taxon>Actinomycetota</taxon>
        <taxon>Actinomycetes</taxon>
        <taxon>Kitasatosporales</taxon>
        <taxon>Streptomycetaceae</taxon>
        <taxon>Streptomyces</taxon>
    </lineage>
</organism>
<dbReference type="InterPro" id="IPR036736">
    <property type="entry name" value="ACP-like_sf"/>
</dbReference>
<sequence length="2559" mass="267739">MRFAASPDGVSWQDVGPALEATRLSDDYGERLRFTGAFGCGRGLGRGLRGHRRVAGGSADVCLPREADEIEARFWEAIENEDLESLTTTLDISGDEPFNAVLPALSSWHRLRQEQSKLAGWRYRISWQPLDKTPGSALSGTWLAVVPASHADDEWAAEAVQALSAQGARTIRLVVEADAGRKRLAQQVSQAVEGTSVAGVLSLLALDTAAHPGHPGVPSGLAGTLSLLQALVDAGADTRLWCVTRGAVSVGRADRQTGAVQTPVWGLGRVAALEHPDRWGGLLDLPQTLDTRAQERLCAVLAGATVGGSPEDQLAIRPAGVFVRRLVRAPQNTAAGHSGWKPRGTVLVTGGTGALGGHVARWLAGHGAEHLVLTSRRGADAPGAAELTAELTELRVGVTVAACDVADRAALAELLASIPAERPLTAVVHVAGVLDDGVIESLTVAHLERVLRSKVSAARHLDELTQHLELDAFVLFSSVAGALGNGGQAAYAAANTYLDALALDRRQRGLPAVALAWGTWSGGGMVGGAIDERMSRRGLRAMAPEVAIEALGQVADRDEPFLAVADIDWPRFVTEFAATRRSRLFDELPEARAGRAAERDDATESHSGPGLAGRLADLAPVEQERLLLELVRTHAAAVLGHAEADSVAAGRAFKELGFDSMRVMELRNRLNVATGLRLATGAVFDHPTATLMAKHLRTELVGDDAATATAAPAPIPVALPAADEPIAIVAMGCRFPGDVRTPEELWQLLAEGRDVISELPTDRGWDVEGLYDPDPDRSGKSYTREGGFLHDAAEFDPAFFGISPREALAMDPQQRLLLETAWEALERAGIDPQSLKGTTTGVFAGMTYQDYAARLHEAPNSVEGYLLTGKSSSVISGRIAYVLGLQGPAITVDTACSSSLVTLHLAAQALRQGECSLALAGGVTVMAAPGMFIEFSRQRGLSADGRCKAFSAAADGTGWGEGAGMLLLERLSDARRNGHPVLAVVRGSAVNQDGASNGLTAPNGLSQQRVIRQALANARLSAAEVDAVEAHGTGTTLGDPIEAEALLATYGQGRPEDRPLWLGSLKSNMGHPQAAAGAAGVMKMVLAMQHGVLPRTLHVEEPSPEVDWEAGAVELLTEQRAWPETGRPRRAGVSAFGVSGTNAHVILEQAPETVGEPVEPAEVPVVPVVPGVVPWVVSGRGVGALRGQTGRLLSHVDGFGELSPVDVGWSLASGRTAFEHRAVVVGDRDGLRAGLHALARGESASGVVVGQGVGSGWMAVLFSGQGSQRVGMGCELYGQYPVFAGAFDEVCGLLDKELAGHVERSVRDVIFGDDAVLLGQTVFTQAGLFAVEVALFRLVESWGVVPEFVGGHSVGEIVAAHVAGVFSLEDAVRLVAARGRLMQALPAGGAMVAVQAAEDEVAPLLAEYEGRVGVAAVNSRTSVVVSGDEDAVLAVAETFRGRGRKTRRLEVSHAFHSPRMDLMLDAFRSVAETLTYVAPRIPVVSNASGRLATSGGLVSADYWVRHVRQAVRFGEGVACLAEQGVSVFLELGPDGVLSAMGAESVADGVFVPVLRSGRAEAESLLSGLAQAWVRGVAVRWAEVFAGTGASRVDLPTYAFQRERYWLDTSSSADDTAAASALGLGSAGHPLLGAAVELPDSAGVVFTGRLSLRSHGWLADHAVGDTVLLPGTGFVELAVRAGDEVGCDVVEELTLEAPLVLPERAGMQLRLTVDEPDEAGRRALNIYSRPEDTGFDAAWTRHATGTLAEGATEPASDLTVWPPEGAQALDTAALYEDFAAAGYDYGPAFRGLRAAWRRGEEIFAEAALAHEQQTEAARFAMHPALLDAALHGLRLGEFFGGPDTVRLPFSWAGVALRAAGASVLRVAIKPAGQDAVSVAVADGTGTPVASLASLVLRPVDPAQLGAARSGPLDDSLFRVDWTALPHPRQTSGPWAVVGPDEFKLSVELGGEAEVAVHTDLAALADAIGAGAPLPEAVFVACVADRGPAEAGLTTVPSDARTTLGNALALLRSWVADERFAATRLVFLTRGAVATRSSDELIDLVNAPLWGLIRSAQSEHPGRFLAVDLDEDETSCRALPAAVATGEPQLAVRGRDLLIPRLARATTAANDPGLVLDPSGTVLVTGATGTLGGLVARHLVTEHGVRRLLLTSRHGPAAEGAADLHTALTALGADVTIAACDTADREQLARVLAAVPTEHPLKAVVHVAGVLDDGVIDTLTAERVDRVLRPKLDAALNLHELTLDLDLDAFILFSGAAGAFGTAGQGNYAAANVFLDALAHHRRARGLPAVALGWGLWSERSSMTERLDDSGVKRLARMGIAPMSSAHGLALFDAVAGADGAAVLPVRLDLAALRSRTSAQDVPPLLRGLVKPAVRRAASGGTTAADAVGAASLRDRLSGLEDTEQDRVLLDLVRGHVAGVLGHARPEGAHADRSFKELGFDSLTAVELRNLLNEATGLRLPATLVFDYPTPAALAEFIKAEIGPARQAGPMAVLREIDALEAALAASDTLTEPVQARLQELLSQYGIRAGDSAGGPAEESVTDQLEAASDDDLFSFIDEHL</sequence>
<dbReference type="CDD" id="cd08952">
    <property type="entry name" value="KR_1_SDR_x"/>
    <property type="match status" value="1"/>
</dbReference>
<dbReference type="KEGG" id="sbh:SBI_01541"/>
<keyword evidence="6" id="KW-0511">Multifunctional enzyme</keyword>
<feature type="active site" description="Proton acceptor; for dehydratase activity" evidence="8">
    <location>
        <position position="1660"/>
    </location>
</feature>
<protein>
    <submittedName>
        <fullName evidence="13">Putative type I polyketide synthase</fullName>
    </submittedName>
</protein>
<evidence type="ECO:0000313" key="13">
    <source>
        <dbReference type="EMBL" id="ADI04662.1"/>
    </source>
</evidence>
<evidence type="ECO:0000256" key="5">
    <source>
        <dbReference type="ARBA" id="ARBA00023194"/>
    </source>
</evidence>
<dbReference type="InterPro" id="IPR014031">
    <property type="entry name" value="Ketoacyl_synth_C"/>
</dbReference>
<dbReference type="InterPro" id="IPR057326">
    <property type="entry name" value="KR_dom"/>
</dbReference>
<dbReference type="InterPro" id="IPR016035">
    <property type="entry name" value="Acyl_Trfase/lysoPLipase"/>
</dbReference>
<dbReference type="InterPro" id="IPR014043">
    <property type="entry name" value="Acyl_transferase_dom"/>
</dbReference>
<evidence type="ECO:0000256" key="3">
    <source>
        <dbReference type="ARBA" id="ARBA00022553"/>
    </source>
</evidence>
<dbReference type="CDD" id="cd00833">
    <property type="entry name" value="PKS"/>
    <property type="match status" value="1"/>
</dbReference>
<evidence type="ECO:0000256" key="2">
    <source>
        <dbReference type="ARBA" id="ARBA00022450"/>
    </source>
</evidence>
<dbReference type="SUPFAM" id="SSF55048">
    <property type="entry name" value="Probable ACP-binding domain of malonyl-CoA ACP transacylase"/>
    <property type="match status" value="1"/>
</dbReference>
<comment type="pathway">
    <text evidence="1">Antibiotic biosynthesis.</text>
</comment>
<dbReference type="SMART" id="SM00822">
    <property type="entry name" value="PKS_KR"/>
    <property type="match status" value="2"/>
</dbReference>
<dbReference type="Pfam" id="PF18369">
    <property type="entry name" value="PKS_DE"/>
    <property type="match status" value="1"/>
</dbReference>
<dbReference type="Gene3D" id="3.40.366.10">
    <property type="entry name" value="Malonyl-Coenzyme A Acyl Carrier Protein, domain 2"/>
    <property type="match status" value="1"/>
</dbReference>
<dbReference type="InterPro" id="IPR020806">
    <property type="entry name" value="PKS_PP-bd"/>
</dbReference>
<evidence type="ECO:0000256" key="4">
    <source>
        <dbReference type="ARBA" id="ARBA00022679"/>
    </source>
</evidence>
<dbReference type="InterPro" id="IPR049551">
    <property type="entry name" value="PKS_DH_C"/>
</dbReference>
<dbReference type="PANTHER" id="PTHR43775">
    <property type="entry name" value="FATTY ACID SYNTHASE"/>
    <property type="match status" value="1"/>
</dbReference>
<feature type="domain" description="Ketosynthase family 3 (KS3)" evidence="11">
    <location>
        <begin position="723"/>
        <end position="1149"/>
    </location>
</feature>
<dbReference type="InterPro" id="IPR014030">
    <property type="entry name" value="Ketoacyl_synth_N"/>
</dbReference>
<dbReference type="CDD" id="cd08956">
    <property type="entry name" value="KR_3_FAS_SDR_x"/>
    <property type="match status" value="1"/>
</dbReference>
<keyword evidence="4" id="KW-0808">Transferase</keyword>
<dbReference type="GO" id="GO:0006633">
    <property type="term" value="P:fatty acid biosynthetic process"/>
    <property type="evidence" value="ECO:0007669"/>
    <property type="project" value="InterPro"/>
</dbReference>
<dbReference type="GO" id="GO:0004312">
    <property type="term" value="F:fatty acid synthase activity"/>
    <property type="evidence" value="ECO:0007669"/>
    <property type="project" value="TreeGrafter"/>
</dbReference>
<dbReference type="PATRIC" id="fig|749414.3.peg.1586"/>
<dbReference type="InterPro" id="IPR020841">
    <property type="entry name" value="PKS_Beta-ketoAc_synthase_dom"/>
</dbReference>
<dbReference type="Gene3D" id="3.40.50.11460">
    <property type="match status" value="1"/>
</dbReference>
<dbReference type="FunFam" id="3.40.47.10:FF:000019">
    <property type="entry name" value="Polyketide synthase type I"/>
    <property type="match status" value="1"/>
</dbReference>
<dbReference type="InterPro" id="IPR036291">
    <property type="entry name" value="NAD(P)-bd_dom_sf"/>
</dbReference>
<dbReference type="Gene3D" id="3.30.70.3290">
    <property type="match status" value="1"/>
</dbReference>
<dbReference type="PROSITE" id="PS52019">
    <property type="entry name" value="PKS_MFAS_DH"/>
    <property type="match status" value="1"/>
</dbReference>
<dbReference type="GO" id="GO:0004315">
    <property type="term" value="F:3-oxoacyl-[acyl-carrier-protein] synthase activity"/>
    <property type="evidence" value="ECO:0007669"/>
    <property type="project" value="InterPro"/>
</dbReference>
<dbReference type="InterPro" id="IPR041618">
    <property type="entry name" value="PKS_DE"/>
</dbReference>
<feature type="region of interest" description="C-terminal hotdog fold" evidence="8">
    <location>
        <begin position="1765"/>
        <end position="1904"/>
    </location>
</feature>
<dbReference type="PROSITE" id="PS00012">
    <property type="entry name" value="PHOSPHOPANTETHEINE"/>
    <property type="match status" value="2"/>
</dbReference>
<dbReference type="SUPFAM" id="SSF51735">
    <property type="entry name" value="NAD(P)-binding Rossmann-fold domains"/>
    <property type="match status" value="4"/>
</dbReference>
<keyword evidence="7" id="KW-0012">Acyltransferase</keyword>
<dbReference type="FunFam" id="3.40.366.10:FF:000002">
    <property type="entry name" value="Probable polyketide synthase 2"/>
    <property type="match status" value="1"/>
</dbReference>
<gene>
    <name evidence="13" type="ordered locus">SBI_01541</name>
</gene>
<dbReference type="SUPFAM" id="SSF47336">
    <property type="entry name" value="ACP-like"/>
    <property type="match status" value="2"/>
</dbReference>
<evidence type="ECO:0000256" key="7">
    <source>
        <dbReference type="ARBA" id="ARBA00023315"/>
    </source>
</evidence>
<dbReference type="Pfam" id="PF08659">
    <property type="entry name" value="KR"/>
    <property type="match status" value="2"/>
</dbReference>
<dbReference type="Pfam" id="PF14765">
    <property type="entry name" value="PS-DH"/>
    <property type="match status" value="1"/>
</dbReference>
<dbReference type="InterPro" id="IPR032821">
    <property type="entry name" value="PKS_assoc"/>
</dbReference>
<dbReference type="STRING" id="749414.SBI_01541"/>
<dbReference type="Pfam" id="PF00698">
    <property type="entry name" value="Acyl_transf_1"/>
    <property type="match status" value="1"/>
</dbReference>
<dbReference type="InterPro" id="IPR016036">
    <property type="entry name" value="Malonyl_transacylase_ACP-bd"/>
</dbReference>
<keyword evidence="5" id="KW-0045">Antibiotic biosynthesis</keyword>
<evidence type="ECO:0000256" key="6">
    <source>
        <dbReference type="ARBA" id="ARBA00023268"/>
    </source>
</evidence>
<dbReference type="InterPro" id="IPR006162">
    <property type="entry name" value="Ppantetheine_attach_site"/>
</dbReference>
<dbReference type="Gene3D" id="3.10.129.110">
    <property type="entry name" value="Polyketide synthase dehydratase"/>
    <property type="match status" value="1"/>
</dbReference>
<dbReference type="PANTHER" id="PTHR43775:SF51">
    <property type="entry name" value="INACTIVE PHENOLPHTHIOCEROL SYNTHESIS POLYKETIDE SYNTHASE TYPE I PKS1-RELATED"/>
    <property type="match status" value="1"/>
</dbReference>
<dbReference type="InterPro" id="IPR001227">
    <property type="entry name" value="Ac_transferase_dom_sf"/>
</dbReference>